<dbReference type="OrthoDB" id="2850836at2759"/>
<feature type="transmembrane region" description="Helical" evidence="2">
    <location>
        <begin position="12"/>
        <end position="33"/>
    </location>
</feature>
<accession>B0DBC7</accession>
<evidence type="ECO:0000256" key="2">
    <source>
        <dbReference type="SAM" id="Phobius"/>
    </source>
</evidence>
<keyword evidence="2" id="KW-0812">Transmembrane</keyword>
<dbReference type="AlphaFoldDB" id="B0DBC7"/>
<name>B0DBC7_LACBS</name>
<reference evidence="3 4" key="1">
    <citation type="journal article" date="2008" name="Nature">
        <title>The genome of Laccaria bicolor provides insights into mycorrhizal symbiosis.</title>
        <authorList>
            <person name="Martin F."/>
            <person name="Aerts A."/>
            <person name="Ahren D."/>
            <person name="Brun A."/>
            <person name="Danchin E.G.J."/>
            <person name="Duchaussoy F."/>
            <person name="Gibon J."/>
            <person name="Kohler A."/>
            <person name="Lindquist E."/>
            <person name="Pereda V."/>
            <person name="Salamov A."/>
            <person name="Shapiro H.J."/>
            <person name="Wuyts J."/>
            <person name="Blaudez D."/>
            <person name="Buee M."/>
            <person name="Brokstein P."/>
            <person name="Canbaeck B."/>
            <person name="Cohen D."/>
            <person name="Courty P.E."/>
            <person name="Coutinho P.M."/>
            <person name="Delaruelle C."/>
            <person name="Detter J.C."/>
            <person name="Deveau A."/>
            <person name="DiFazio S."/>
            <person name="Duplessis S."/>
            <person name="Fraissinet-Tachet L."/>
            <person name="Lucic E."/>
            <person name="Frey-Klett P."/>
            <person name="Fourrey C."/>
            <person name="Feussner I."/>
            <person name="Gay G."/>
            <person name="Grimwood J."/>
            <person name="Hoegger P.J."/>
            <person name="Jain P."/>
            <person name="Kilaru S."/>
            <person name="Labbe J."/>
            <person name="Lin Y.C."/>
            <person name="Legue V."/>
            <person name="Le Tacon F."/>
            <person name="Marmeisse R."/>
            <person name="Melayah D."/>
            <person name="Montanini B."/>
            <person name="Muratet M."/>
            <person name="Nehls U."/>
            <person name="Niculita-Hirzel H."/>
            <person name="Oudot-Le Secq M.P."/>
            <person name="Peter M."/>
            <person name="Quesneville H."/>
            <person name="Rajashekar B."/>
            <person name="Reich M."/>
            <person name="Rouhier N."/>
            <person name="Schmutz J."/>
            <person name="Yin T."/>
            <person name="Chalot M."/>
            <person name="Henrissat B."/>
            <person name="Kuees U."/>
            <person name="Lucas S."/>
            <person name="Van de Peer Y."/>
            <person name="Podila G.K."/>
            <person name="Polle A."/>
            <person name="Pukkila P.J."/>
            <person name="Richardson P.M."/>
            <person name="Rouze P."/>
            <person name="Sanders I.R."/>
            <person name="Stajich J.E."/>
            <person name="Tunlid A."/>
            <person name="Tuskan G."/>
            <person name="Grigoriev I.V."/>
        </authorList>
    </citation>
    <scope>NUCLEOTIDE SEQUENCE [LARGE SCALE GENOMIC DNA]</scope>
    <source>
        <strain evidence="4">S238N-H82 / ATCC MYA-4686</strain>
    </source>
</reference>
<sequence length="160" mass="17751">MAGMIPTSPPSRFGRTFLIGGTIVAVTLAGFWANMQRNKRHQESLGRTPYYEQVMAHANKKPVPGEPLAPVLHGTYGDIPPAFPGKDHHGAHITMSTYKQSPEYADTESRYSVPTPQRGRNDGSGRAYTKSPDYVKNYEKTHRPGKVEVTEVKILPKSMQ</sequence>
<evidence type="ECO:0000313" key="4">
    <source>
        <dbReference type="Proteomes" id="UP000001194"/>
    </source>
</evidence>
<feature type="region of interest" description="Disordered" evidence="1">
    <location>
        <begin position="97"/>
        <end position="133"/>
    </location>
</feature>
<dbReference type="KEGG" id="lbc:LACBIDRAFT_294315"/>
<gene>
    <name evidence="3" type="ORF">LACBIDRAFT_294315</name>
</gene>
<dbReference type="InParanoid" id="B0DBC7"/>
<dbReference type="GeneID" id="6076783"/>
<keyword evidence="4" id="KW-1185">Reference proteome</keyword>
<evidence type="ECO:0000313" key="3">
    <source>
        <dbReference type="EMBL" id="EDR08168.1"/>
    </source>
</evidence>
<dbReference type="HOGENOM" id="CLU_1749150_0_0_1"/>
<dbReference type="RefSeq" id="XP_001881238.1">
    <property type="nucleotide sequence ID" value="XM_001881203.1"/>
</dbReference>
<dbReference type="EMBL" id="DS547102">
    <property type="protein sequence ID" value="EDR08168.1"/>
    <property type="molecule type" value="Genomic_DNA"/>
</dbReference>
<evidence type="ECO:0000256" key="1">
    <source>
        <dbReference type="SAM" id="MobiDB-lite"/>
    </source>
</evidence>
<keyword evidence="2" id="KW-1133">Transmembrane helix</keyword>
<organism evidence="4">
    <name type="scientific">Laccaria bicolor (strain S238N-H82 / ATCC MYA-4686)</name>
    <name type="common">Bicoloured deceiver</name>
    <name type="synonym">Laccaria laccata var. bicolor</name>
    <dbReference type="NCBI Taxonomy" id="486041"/>
    <lineage>
        <taxon>Eukaryota</taxon>
        <taxon>Fungi</taxon>
        <taxon>Dikarya</taxon>
        <taxon>Basidiomycota</taxon>
        <taxon>Agaricomycotina</taxon>
        <taxon>Agaricomycetes</taxon>
        <taxon>Agaricomycetidae</taxon>
        <taxon>Agaricales</taxon>
        <taxon>Agaricineae</taxon>
        <taxon>Hydnangiaceae</taxon>
        <taxon>Laccaria</taxon>
    </lineage>
</organism>
<keyword evidence="2" id="KW-0472">Membrane</keyword>
<dbReference type="Proteomes" id="UP000001194">
    <property type="component" value="Unassembled WGS sequence"/>
</dbReference>
<protein>
    <submittedName>
        <fullName evidence="3">Predicted protein</fullName>
    </submittedName>
</protein>
<proteinExistence type="predicted"/>